<gene>
    <name evidence="2" type="ORF">CR152_15895</name>
</gene>
<dbReference type="EMBL" id="CP024608">
    <property type="protein sequence ID" value="ATQ75843.1"/>
    <property type="molecule type" value="Genomic_DNA"/>
</dbReference>
<dbReference type="AlphaFoldDB" id="A0A2D2DLI8"/>
<dbReference type="OrthoDB" id="9768354at2"/>
<dbReference type="KEGG" id="mass:CR152_15895"/>
<dbReference type="RefSeq" id="WP_099875948.1">
    <property type="nucleotide sequence ID" value="NZ_CP024608.1"/>
</dbReference>
<sequence length="121" mass="13737">MAAFANTSGGEIYIGIEEMVDLNRKYRLWRGFEDQEAANPVFQVLEQMNPLGNNYVAEFLRFPDAPGIVLHLTIFKTKDMVAASDGRCYVRRNAQSLPVSGDDALERLRYDKGIKSFEDEL</sequence>
<dbReference type="Proteomes" id="UP000229897">
    <property type="component" value="Chromosome"/>
</dbReference>
<name>A0A2D2DLI8_9BURK</name>
<protein>
    <recommendedName>
        <fullName evidence="1">Schlafen AlbA-2 domain-containing protein</fullName>
    </recommendedName>
</protein>
<reference evidence="2" key="1">
    <citation type="submission" date="2017-10" db="EMBL/GenBank/DDBJ databases">
        <title>Massilia psychrophilum sp. nov., a novel purple-pigmented bacterium isolated from Tianshan glacier, Xinjiang Municipality, China.</title>
        <authorList>
            <person name="Wang H."/>
        </authorList>
    </citation>
    <scope>NUCLEOTIDE SEQUENCE [LARGE SCALE GENOMIC DNA]</scope>
    <source>
        <strain evidence="2">B2</strain>
    </source>
</reference>
<dbReference type="InterPro" id="IPR007421">
    <property type="entry name" value="Schlafen_AlbA_2_dom"/>
</dbReference>
<feature type="domain" description="Schlafen AlbA-2" evidence="1">
    <location>
        <begin position="2"/>
        <end position="99"/>
    </location>
</feature>
<organism evidence="2 3">
    <name type="scientific">Massilia violaceinigra</name>
    <dbReference type="NCBI Taxonomy" id="2045208"/>
    <lineage>
        <taxon>Bacteria</taxon>
        <taxon>Pseudomonadati</taxon>
        <taxon>Pseudomonadota</taxon>
        <taxon>Betaproteobacteria</taxon>
        <taxon>Burkholderiales</taxon>
        <taxon>Oxalobacteraceae</taxon>
        <taxon>Telluria group</taxon>
        <taxon>Massilia</taxon>
    </lineage>
</organism>
<evidence type="ECO:0000313" key="2">
    <source>
        <dbReference type="EMBL" id="ATQ75843.1"/>
    </source>
</evidence>
<keyword evidence="3" id="KW-1185">Reference proteome</keyword>
<evidence type="ECO:0000259" key="1">
    <source>
        <dbReference type="Pfam" id="PF04326"/>
    </source>
</evidence>
<accession>A0A2D2DLI8</accession>
<dbReference type="Gene3D" id="3.30.950.30">
    <property type="entry name" value="Schlafen, AAA domain"/>
    <property type="match status" value="1"/>
</dbReference>
<dbReference type="Pfam" id="PF04326">
    <property type="entry name" value="SLFN_AlbA_2"/>
    <property type="match status" value="1"/>
</dbReference>
<proteinExistence type="predicted"/>
<evidence type="ECO:0000313" key="3">
    <source>
        <dbReference type="Proteomes" id="UP000229897"/>
    </source>
</evidence>
<dbReference type="InterPro" id="IPR038461">
    <property type="entry name" value="Schlafen_AlbA_2_dom_sf"/>
</dbReference>